<keyword evidence="10" id="KW-0249">Electron transport</keyword>
<sequence length="445" mass="49062">MPPSAASEGGVAELRAAEVASYTRKAVDERPDLTIVGDAVYDAKAFRDEHPGGAHFVSLFGGRDATEAFMEYHRRAWPKARMSKFFVGSLDASEKPTQADSAYLRLCAEVNALLPKGSGGFAPPSYWLKAAALVVAAVSIEGYMLLRGKTLLLSVFLGLVFAWIGLNIQHDANHGALSRHSVINYCLGYAQDWIGGNMVLWLQEHVVMHHLHTNDVDADPDQKAHGVLRLKPTDGWMPWHALQQLYILPGEAMYAFKLLFLDALELLAWRWEGEKISPLARALFAPAVACKLGFWARFVALPLWLQPTVHTALCICATVCTGSFYLAFFFFISHNFDGVGSVGPKGSLPRSATFVQRQVETSSNVGGYWLGVLNGGLNFQIEHHLFPRLHHSYYAQIAPVVRTHIEKLGFKYRHFPTVGSNLSSMLQHMGKMGTRPGAEKGGKAE</sequence>
<evidence type="ECO:0000256" key="4">
    <source>
        <dbReference type="ARBA" id="ARBA00022448"/>
    </source>
</evidence>
<keyword evidence="9" id="KW-0276">Fatty acid metabolism</keyword>
<dbReference type="OMA" id="GWHHRHY"/>
<evidence type="ECO:0000313" key="25">
    <source>
        <dbReference type="Proteomes" id="UP000751190"/>
    </source>
</evidence>
<dbReference type="Pfam" id="PF00487">
    <property type="entry name" value="FA_desaturase"/>
    <property type="match status" value="1"/>
</dbReference>
<evidence type="ECO:0000256" key="9">
    <source>
        <dbReference type="ARBA" id="ARBA00022832"/>
    </source>
</evidence>
<evidence type="ECO:0000256" key="20">
    <source>
        <dbReference type="ARBA" id="ARBA00074835"/>
    </source>
</evidence>
<comment type="catalytic activity">
    <reaction evidence="18">
        <text>a (7Z,10Z,13Z,16Z,19Z)-docosapentaenoyl-containing glycerolipid + 2 Fe(II)-[cytochrome b5] + O2 + 2 H(+) = a (4Z,7Z,10Z,13Z,16Z,19Z)-docosahexaenoyl-containing glycerolipid + 2 Fe(III)-[cytochrome b5] + 2 H2O</text>
        <dbReference type="Rhea" id="RHEA:46252"/>
        <dbReference type="Rhea" id="RHEA-COMP:10438"/>
        <dbReference type="Rhea" id="RHEA-COMP:10439"/>
        <dbReference type="ChEBI" id="CHEBI:15377"/>
        <dbReference type="ChEBI" id="CHEBI:15378"/>
        <dbReference type="ChEBI" id="CHEBI:15379"/>
        <dbReference type="ChEBI" id="CHEBI:29033"/>
        <dbReference type="ChEBI" id="CHEBI:29034"/>
        <dbReference type="ChEBI" id="CHEBI:88266"/>
        <dbReference type="ChEBI" id="CHEBI:88267"/>
        <dbReference type="EC" id="1.14.19.31"/>
    </reaction>
</comment>
<keyword evidence="8" id="KW-0479">Metal-binding</keyword>
<feature type="transmembrane region" description="Helical" evidence="22">
    <location>
        <begin position="151"/>
        <end position="168"/>
    </location>
</feature>
<feature type="transmembrane region" description="Helical" evidence="22">
    <location>
        <begin position="283"/>
        <end position="304"/>
    </location>
</feature>
<protein>
    <recommendedName>
        <fullName evidence="20">Acyl-lipid (7-3)-desaturase</fullName>
        <ecNumber evidence="19">1.14.19.31</ecNumber>
    </recommendedName>
    <alternativeName>
        <fullName evidence="21">Acyl-lipid 4-desaturase</fullName>
    </alternativeName>
</protein>
<comment type="subcellular location">
    <subcellularLocation>
        <location evidence="2">Membrane</location>
        <topology evidence="2">Multi-pass membrane protein</topology>
    </subcellularLocation>
</comment>
<keyword evidence="15 22" id="KW-0472">Membrane</keyword>
<dbReference type="GO" id="GO:0006636">
    <property type="term" value="P:unsaturated fatty acid biosynthetic process"/>
    <property type="evidence" value="ECO:0007669"/>
    <property type="project" value="UniProtKB-ARBA"/>
</dbReference>
<evidence type="ECO:0000256" key="22">
    <source>
        <dbReference type="SAM" id="Phobius"/>
    </source>
</evidence>
<keyword evidence="4" id="KW-0813">Transport</keyword>
<keyword evidence="5" id="KW-0444">Lipid biosynthesis</keyword>
<accession>A0A8J6CAP9</accession>
<keyword evidence="13" id="KW-0408">Iron</keyword>
<dbReference type="GO" id="GO:0016020">
    <property type="term" value="C:membrane"/>
    <property type="evidence" value="ECO:0007669"/>
    <property type="project" value="UniProtKB-SubCell"/>
</dbReference>
<keyword evidence="12" id="KW-0560">Oxidoreductase</keyword>
<evidence type="ECO:0000256" key="13">
    <source>
        <dbReference type="ARBA" id="ARBA00023004"/>
    </source>
</evidence>
<evidence type="ECO:0000313" key="24">
    <source>
        <dbReference type="EMBL" id="KAG8465744.1"/>
    </source>
</evidence>
<evidence type="ECO:0000256" key="8">
    <source>
        <dbReference type="ARBA" id="ARBA00022723"/>
    </source>
</evidence>
<comment type="catalytic activity">
    <reaction evidence="17">
        <text>a (7Z,10Z,13Z,16Z)-docosatetraenoyl-containing glycerolipid + 2 Fe(II)-[cytochrome b5] + O2 + 2 H(+) = a (4Z,7Z,10Z,13Z,16Z)-docosapentaenoyl-containing glycerolipid + 2 Fe(III)-[cytochrome b5] + 2 H2O</text>
        <dbReference type="Rhea" id="RHEA:46256"/>
        <dbReference type="Rhea" id="RHEA-COMP:10438"/>
        <dbReference type="Rhea" id="RHEA-COMP:10439"/>
        <dbReference type="ChEBI" id="CHEBI:15377"/>
        <dbReference type="ChEBI" id="CHEBI:15378"/>
        <dbReference type="ChEBI" id="CHEBI:15379"/>
        <dbReference type="ChEBI" id="CHEBI:29033"/>
        <dbReference type="ChEBI" id="CHEBI:29034"/>
        <dbReference type="ChEBI" id="CHEBI:88264"/>
        <dbReference type="ChEBI" id="CHEBI:88265"/>
        <dbReference type="EC" id="1.14.19.31"/>
    </reaction>
</comment>
<evidence type="ECO:0000256" key="3">
    <source>
        <dbReference type="ARBA" id="ARBA00009295"/>
    </source>
</evidence>
<evidence type="ECO:0000256" key="12">
    <source>
        <dbReference type="ARBA" id="ARBA00023002"/>
    </source>
</evidence>
<dbReference type="FunFam" id="3.10.120.10:FF:000032">
    <property type="entry name" value="Acyl-lipid (7-3)-desaturase"/>
    <property type="match status" value="1"/>
</dbReference>
<dbReference type="InterPro" id="IPR005804">
    <property type="entry name" value="FA_desaturase_dom"/>
</dbReference>
<feature type="transmembrane region" description="Helical" evidence="22">
    <location>
        <begin position="310"/>
        <end position="332"/>
    </location>
</feature>
<dbReference type="AlphaFoldDB" id="A0A8J6CAP9"/>
<dbReference type="Pfam" id="PF00173">
    <property type="entry name" value="Cyt-b5"/>
    <property type="match status" value="1"/>
</dbReference>
<evidence type="ECO:0000256" key="15">
    <source>
        <dbReference type="ARBA" id="ARBA00023136"/>
    </source>
</evidence>
<feature type="domain" description="Cytochrome b5 heme-binding" evidence="23">
    <location>
        <begin position="11"/>
        <end position="91"/>
    </location>
</feature>
<evidence type="ECO:0000256" key="19">
    <source>
        <dbReference type="ARBA" id="ARBA00066780"/>
    </source>
</evidence>
<comment type="cofactor">
    <cofactor evidence="1">
        <name>Fe(2+)</name>
        <dbReference type="ChEBI" id="CHEBI:29033"/>
    </cofactor>
</comment>
<evidence type="ECO:0000256" key="10">
    <source>
        <dbReference type="ARBA" id="ARBA00022982"/>
    </source>
</evidence>
<evidence type="ECO:0000256" key="5">
    <source>
        <dbReference type="ARBA" id="ARBA00022516"/>
    </source>
</evidence>
<evidence type="ECO:0000256" key="7">
    <source>
        <dbReference type="ARBA" id="ARBA00022692"/>
    </source>
</evidence>
<dbReference type="PROSITE" id="PS50255">
    <property type="entry name" value="CYTOCHROME_B5_2"/>
    <property type="match status" value="1"/>
</dbReference>
<gene>
    <name evidence="24" type="ORF">KFE25_005314</name>
</gene>
<dbReference type="EMBL" id="JAGTXO010000009">
    <property type="protein sequence ID" value="KAG8465744.1"/>
    <property type="molecule type" value="Genomic_DNA"/>
</dbReference>
<keyword evidence="11 22" id="KW-1133">Transmembrane helix</keyword>
<dbReference type="EC" id="1.14.19.31" evidence="19"/>
<dbReference type="CDD" id="cd03506">
    <property type="entry name" value="Delta6-FADS-like"/>
    <property type="match status" value="1"/>
</dbReference>
<evidence type="ECO:0000256" key="1">
    <source>
        <dbReference type="ARBA" id="ARBA00001954"/>
    </source>
</evidence>
<organism evidence="24 25">
    <name type="scientific">Diacronema lutheri</name>
    <name type="common">Unicellular marine alga</name>
    <name type="synonym">Monochrysis lutheri</name>
    <dbReference type="NCBI Taxonomy" id="2081491"/>
    <lineage>
        <taxon>Eukaryota</taxon>
        <taxon>Haptista</taxon>
        <taxon>Haptophyta</taxon>
        <taxon>Pavlovophyceae</taxon>
        <taxon>Pavlovales</taxon>
        <taxon>Pavlovaceae</taxon>
        <taxon>Diacronema</taxon>
    </lineage>
</organism>
<reference evidence="24" key="1">
    <citation type="submission" date="2021-05" db="EMBL/GenBank/DDBJ databases">
        <title>The genome of the haptophyte Pavlova lutheri (Diacronema luteri, Pavlovales) - a model for lipid biosynthesis in eukaryotic algae.</title>
        <authorList>
            <person name="Hulatt C.J."/>
            <person name="Posewitz M.C."/>
        </authorList>
    </citation>
    <scope>NUCLEOTIDE SEQUENCE</scope>
    <source>
        <strain evidence="24">NIVA-4/92</strain>
    </source>
</reference>
<dbReference type="PANTHER" id="PTHR19353">
    <property type="entry name" value="FATTY ACID DESATURASE 2"/>
    <property type="match status" value="1"/>
</dbReference>
<dbReference type="Gene3D" id="3.10.120.10">
    <property type="entry name" value="Cytochrome b5-like heme/steroid binding domain"/>
    <property type="match status" value="1"/>
</dbReference>
<evidence type="ECO:0000256" key="17">
    <source>
        <dbReference type="ARBA" id="ARBA00052311"/>
    </source>
</evidence>
<keyword evidence="6" id="KW-0349">Heme</keyword>
<dbReference type="GO" id="GO:0042759">
    <property type="term" value="P:long-chain fatty acid biosynthetic process"/>
    <property type="evidence" value="ECO:0007669"/>
    <property type="project" value="UniProtKB-ARBA"/>
</dbReference>
<name>A0A8J6CAP9_DIALT</name>
<dbReference type="OrthoDB" id="260519at2759"/>
<dbReference type="GO" id="GO:0046872">
    <property type="term" value="F:metal ion binding"/>
    <property type="evidence" value="ECO:0007669"/>
    <property type="project" value="UniProtKB-KW"/>
</dbReference>
<dbReference type="Proteomes" id="UP000751190">
    <property type="component" value="Unassembled WGS sequence"/>
</dbReference>
<dbReference type="PIRSF" id="PIRSF015921">
    <property type="entry name" value="FA_sphinglp_des"/>
    <property type="match status" value="1"/>
</dbReference>
<keyword evidence="14" id="KW-0443">Lipid metabolism</keyword>
<dbReference type="PANTHER" id="PTHR19353:SF75">
    <property type="entry name" value="FATTY ACID DESATURASE, PUTATIVE-RELATED"/>
    <property type="match status" value="1"/>
</dbReference>
<comment type="caution">
    <text evidence="24">The sequence shown here is derived from an EMBL/GenBank/DDBJ whole genome shotgun (WGS) entry which is preliminary data.</text>
</comment>
<dbReference type="SMR" id="A0A8J6CAP9"/>
<keyword evidence="7 22" id="KW-0812">Transmembrane</keyword>
<evidence type="ECO:0000256" key="16">
    <source>
        <dbReference type="ARBA" id="ARBA00023160"/>
    </source>
</evidence>
<dbReference type="SUPFAM" id="SSF55856">
    <property type="entry name" value="Cytochrome b5-like heme/steroid binding domain"/>
    <property type="match status" value="1"/>
</dbReference>
<evidence type="ECO:0000256" key="11">
    <source>
        <dbReference type="ARBA" id="ARBA00022989"/>
    </source>
</evidence>
<dbReference type="InterPro" id="IPR036400">
    <property type="entry name" value="Cyt_B5-like_heme/steroid_sf"/>
</dbReference>
<evidence type="ECO:0000259" key="23">
    <source>
        <dbReference type="PROSITE" id="PS50255"/>
    </source>
</evidence>
<keyword evidence="16" id="KW-0275">Fatty acid biosynthesis</keyword>
<evidence type="ECO:0000256" key="2">
    <source>
        <dbReference type="ARBA" id="ARBA00004141"/>
    </source>
</evidence>
<keyword evidence="25" id="KW-1185">Reference proteome</keyword>
<dbReference type="SMART" id="SM01117">
    <property type="entry name" value="Cyt-b5"/>
    <property type="match status" value="1"/>
</dbReference>
<proteinExistence type="inferred from homology"/>
<evidence type="ECO:0000256" key="14">
    <source>
        <dbReference type="ARBA" id="ARBA00023098"/>
    </source>
</evidence>
<evidence type="ECO:0000256" key="21">
    <source>
        <dbReference type="ARBA" id="ARBA00079401"/>
    </source>
</evidence>
<dbReference type="InterPro" id="IPR012171">
    <property type="entry name" value="Fatty_acid_desaturase"/>
</dbReference>
<comment type="similarity">
    <text evidence="3">Belongs to the fatty acid desaturase type 1 family.</text>
</comment>
<dbReference type="GO" id="GO:0016717">
    <property type="term" value="F:oxidoreductase activity, acting on paired donors, with oxidation of a pair of donors resulting in the reduction of molecular oxygen to two molecules of water"/>
    <property type="evidence" value="ECO:0007669"/>
    <property type="project" value="TreeGrafter"/>
</dbReference>
<dbReference type="InterPro" id="IPR001199">
    <property type="entry name" value="Cyt_B5-like_heme/steroid-bd"/>
</dbReference>
<evidence type="ECO:0000256" key="18">
    <source>
        <dbReference type="ARBA" id="ARBA00052483"/>
    </source>
</evidence>
<evidence type="ECO:0000256" key="6">
    <source>
        <dbReference type="ARBA" id="ARBA00022617"/>
    </source>
</evidence>